<dbReference type="EMBL" id="MN740193">
    <property type="protein sequence ID" value="QHT92629.1"/>
    <property type="molecule type" value="Genomic_DNA"/>
</dbReference>
<reference evidence="1" key="1">
    <citation type="journal article" date="2020" name="Nature">
        <title>Giant virus diversity and host interactions through global metagenomics.</title>
        <authorList>
            <person name="Schulz F."/>
            <person name="Roux S."/>
            <person name="Paez-Espino D."/>
            <person name="Jungbluth S."/>
            <person name="Walsh D.A."/>
            <person name="Denef V.J."/>
            <person name="McMahon K.D."/>
            <person name="Konstantinidis K.T."/>
            <person name="Eloe-Fadrosh E.A."/>
            <person name="Kyrpides N.C."/>
            <person name="Woyke T."/>
        </authorList>
    </citation>
    <scope>NUCLEOTIDE SEQUENCE</scope>
    <source>
        <strain evidence="1">GVMAG-M-3300023184-89</strain>
    </source>
</reference>
<sequence length="86" mass="10183">MELNKCECGGKYKIENITQHQKTQMHTDFDNFVYKCGAKSYTDPITKNYIVFYDVDQDGNRITERIGEQFNEKWIPLNKNTLVNKQ</sequence>
<accession>A0A6C0IIL4</accession>
<organism evidence="1">
    <name type="scientific">viral metagenome</name>
    <dbReference type="NCBI Taxonomy" id="1070528"/>
    <lineage>
        <taxon>unclassified sequences</taxon>
        <taxon>metagenomes</taxon>
        <taxon>organismal metagenomes</taxon>
    </lineage>
</organism>
<name>A0A6C0IIL4_9ZZZZ</name>
<evidence type="ECO:0000313" key="1">
    <source>
        <dbReference type="EMBL" id="QHT92629.1"/>
    </source>
</evidence>
<proteinExistence type="predicted"/>
<dbReference type="AlphaFoldDB" id="A0A6C0IIL4"/>
<protein>
    <submittedName>
        <fullName evidence="1">Uncharacterized protein</fullName>
    </submittedName>
</protein>